<comment type="caution">
    <text evidence="1">The sequence shown here is derived from an EMBL/GenBank/DDBJ whole genome shotgun (WGS) entry which is preliminary data.</text>
</comment>
<dbReference type="InterPro" id="IPR036116">
    <property type="entry name" value="FN3_sf"/>
</dbReference>
<evidence type="ECO:0000313" key="2">
    <source>
        <dbReference type="Proteomes" id="UP001177670"/>
    </source>
</evidence>
<dbReference type="SUPFAM" id="SSF49265">
    <property type="entry name" value="Fibronectin type III"/>
    <property type="match status" value="1"/>
</dbReference>
<gene>
    <name evidence="1" type="ORF">K0M31_014179</name>
</gene>
<dbReference type="Proteomes" id="UP001177670">
    <property type="component" value="Unassembled WGS sequence"/>
</dbReference>
<sequence>MVAGERLAQPPPPENCTIREESRTTVRVSCAESEYIDPRTATYVLQVYDADNRRLLASATSMTPSMLEITDLPAERSYSGLVLSLRIMTEHAMSEATVLYSPHFVQEGKTQEHQRYPGRGQLVFDFESACAIRGPR</sequence>
<evidence type="ECO:0000313" key="1">
    <source>
        <dbReference type="EMBL" id="KAK1132807.1"/>
    </source>
</evidence>
<keyword evidence="2" id="KW-1185">Reference proteome</keyword>
<name>A0AA40G819_9HYME</name>
<dbReference type="AlphaFoldDB" id="A0AA40G819"/>
<reference evidence="1" key="1">
    <citation type="submission" date="2021-10" db="EMBL/GenBank/DDBJ databases">
        <title>Melipona bicolor Genome sequencing and assembly.</title>
        <authorList>
            <person name="Araujo N.S."/>
            <person name="Arias M.C."/>
        </authorList>
    </citation>
    <scope>NUCLEOTIDE SEQUENCE</scope>
    <source>
        <strain evidence="1">USP_2M_L1-L4_2017</strain>
        <tissue evidence="1">Whole body</tissue>
    </source>
</reference>
<organism evidence="1 2">
    <name type="scientific">Melipona bicolor</name>
    <dbReference type="NCBI Taxonomy" id="60889"/>
    <lineage>
        <taxon>Eukaryota</taxon>
        <taxon>Metazoa</taxon>
        <taxon>Ecdysozoa</taxon>
        <taxon>Arthropoda</taxon>
        <taxon>Hexapoda</taxon>
        <taxon>Insecta</taxon>
        <taxon>Pterygota</taxon>
        <taxon>Neoptera</taxon>
        <taxon>Endopterygota</taxon>
        <taxon>Hymenoptera</taxon>
        <taxon>Apocrita</taxon>
        <taxon>Aculeata</taxon>
        <taxon>Apoidea</taxon>
        <taxon>Anthophila</taxon>
        <taxon>Apidae</taxon>
        <taxon>Melipona</taxon>
    </lineage>
</organism>
<proteinExistence type="predicted"/>
<dbReference type="EMBL" id="JAHYIQ010000004">
    <property type="protein sequence ID" value="KAK1132807.1"/>
    <property type="molecule type" value="Genomic_DNA"/>
</dbReference>
<protein>
    <submittedName>
        <fullName evidence="1">Uncharacterized protein</fullName>
    </submittedName>
</protein>
<accession>A0AA40G819</accession>